<reference evidence="1" key="1">
    <citation type="submission" date="2021-01" db="EMBL/GenBank/DDBJ databases">
        <authorList>
            <consortium name="Genoscope - CEA"/>
            <person name="William W."/>
        </authorList>
    </citation>
    <scope>NUCLEOTIDE SEQUENCE</scope>
</reference>
<proteinExistence type="predicted"/>
<sequence>MQIFKQAYNKQLQSNNICSWFDLLNGEDKFTYNKRCIFELLNL</sequence>
<accession>A0A8S1XPG6</accession>
<dbReference type="Proteomes" id="UP000683925">
    <property type="component" value="Unassembled WGS sequence"/>
</dbReference>
<comment type="caution">
    <text evidence="1">The sequence shown here is derived from an EMBL/GenBank/DDBJ whole genome shotgun (WGS) entry which is preliminary data.</text>
</comment>
<protein>
    <submittedName>
        <fullName evidence="1">Uncharacterized protein</fullName>
    </submittedName>
</protein>
<organism evidence="1 2">
    <name type="scientific">Paramecium octaurelia</name>
    <dbReference type="NCBI Taxonomy" id="43137"/>
    <lineage>
        <taxon>Eukaryota</taxon>
        <taxon>Sar</taxon>
        <taxon>Alveolata</taxon>
        <taxon>Ciliophora</taxon>
        <taxon>Intramacronucleata</taxon>
        <taxon>Oligohymenophorea</taxon>
        <taxon>Peniculida</taxon>
        <taxon>Parameciidae</taxon>
        <taxon>Paramecium</taxon>
    </lineage>
</organism>
<name>A0A8S1XPG6_PAROT</name>
<dbReference type="AlphaFoldDB" id="A0A8S1XPG6"/>
<gene>
    <name evidence="1" type="ORF">POCTA_138.1.T1270132</name>
</gene>
<dbReference type="EMBL" id="CAJJDP010000127">
    <property type="protein sequence ID" value="CAD8202548.1"/>
    <property type="molecule type" value="Genomic_DNA"/>
</dbReference>
<evidence type="ECO:0000313" key="1">
    <source>
        <dbReference type="EMBL" id="CAD8202548.1"/>
    </source>
</evidence>
<keyword evidence="2" id="KW-1185">Reference proteome</keyword>
<evidence type="ECO:0000313" key="2">
    <source>
        <dbReference type="Proteomes" id="UP000683925"/>
    </source>
</evidence>